<dbReference type="AlphaFoldDB" id="A0A7W0CUS5"/>
<reference evidence="1 2" key="1">
    <citation type="submission" date="2020-07" db="EMBL/GenBank/DDBJ databases">
        <title>Genomic Encyclopedia of Type Strains, Phase IV (KMG-IV): sequencing the most valuable type-strain genomes for metagenomic binning, comparative biology and taxonomic classification.</title>
        <authorList>
            <person name="Goeker M."/>
        </authorList>
    </citation>
    <scope>NUCLEOTIDE SEQUENCE [LARGE SCALE GENOMIC DNA]</scope>
    <source>
        <strain evidence="1 2">DSM 45533</strain>
    </source>
</reference>
<feature type="non-terminal residue" evidence="1">
    <location>
        <position position="1"/>
    </location>
</feature>
<organism evidence="1 2">
    <name type="scientific">Nonomuraea soli</name>
    <dbReference type="NCBI Taxonomy" id="1032476"/>
    <lineage>
        <taxon>Bacteria</taxon>
        <taxon>Bacillati</taxon>
        <taxon>Actinomycetota</taxon>
        <taxon>Actinomycetes</taxon>
        <taxon>Streptosporangiales</taxon>
        <taxon>Streptosporangiaceae</taxon>
        <taxon>Nonomuraea</taxon>
    </lineage>
</organism>
<keyword evidence="2" id="KW-1185">Reference proteome</keyword>
<name>A0A7W0CUS5_9ACTN</name>
<evidence type="ECO:0008006" key="3">
    <source>
        <dbReference type="Google" id="ProtNLM"/>
    </source>
</evidence>
<comment type="caution">
    <text evidence="1">The sequence shown here is derived from an EMBL/GenBank/DDBJ whole genome shotgun (WGS) entry which is preliminary data.</text>
</comment>
<sequence length="48" mass="5401">DQDPSAWQPPLAPFRCAYAKSWVDVKFDWGLTLQQAEKTALESMLASC</sequence>
<protein>
    <recommendedName>
        <fullName evidence="3">DUF1524 domain-containing protein</fullName>
    </recommendedName>
</protein>
<evidence type="ECO:0000313" key="2">
    <source>
        <dbReference type="Proteomes" id="UP000530928"/>
    </source>
</evidence>
<gene>
    <name evidence="1" type="ORF">HNR30_009098</name>
</gene>
<dbReference type="Proteomes" id="UP000530928">
    <property type="component" value="Unassembled WGS sequence"/>
</dbReference>
<dbReference type="EMBL" id="JACDUR010000012">
    <property type="protein sequence ID" value="MBA2897696.1"/>
    <property type="molecule type" value="Genomic_DNA"/>
</dbReference>
<accession>A0A7W0CUS5</accession>
<evidence type="ECO:0000313" key="1">
    <source>
        <dbReference type="EMBL" id="MBA2897696.1"/>
    </source>
</evidence>
<proteinExistence type="predicted"/>